<evidence type="ECO:0000256" key="10">
    <source>
        <dbReference type="PROSITE-ProRule" id="PRU00146"/>
    </source>
</evidence>
<evidence type="ECO:0000256" key="8">
    <source>
        <dbReference type="ARBA" id="ARBA00022833"/>
    </source>
</evidence>
<dbReference type="Pfam" id="PF17917">
    <property type="entry name" value="RT_RNaseH"/>
    <property type="match status" value="1"/>
</dbReference>
<dbReference type="InterPro" id="IPR050951">
    <property type="entry name" value="Retrovirus_Pol_polyprotein"/>
</dbReference>
<keyword evidence="8" id="KW-0862">Zinc</keyword>
<dbReference type="GO" id="GO:0003676">
    <property type="term" value="F:nucleic acid binding"/>
    <property type="evidence" value="ECO:0007669"/>
    <property type="project" value="InterPro"/>
</dbReference>
<dbReference type="PROSITE" id="PS50016">
    <property type="entry name" value="ZF_PHD_2"/>
    <property type="match status" value="1"/>
</dbReference>
<dbReference type="InterPro" id="IPR001584">
    <property type="entry name" value="Integrase_cat-core"/>
</dbReference>
<dbReference type="Pfam" id="PF17921">
    <property type="entry name" value="Integrase_H2C2"/>
    <property type="match status" value="1"/>
</dbReference>
<evidence type="ECO:0000256" key="4">
    <source>
        <dbReference type="ARBA" id="ARBA00022723"/>
    </source>
</evidence>
<feature type="region of interest" description="Disordered" evidence="12">
    <location>
        <begin position="801"/>
        <end position="829"/>
    </location>
</feature>
<dbReference type="InterPro" id="IPR036397">
    <property type="entry name" value="RNaseH_sf"/>
</dbReference>
<dbReference type="PROSITE" id="PS01359">
    <property type="entry name" value="ZF_PHD_1"/>
    <property type="match status" value="1"/>
</dbReference>
<dbReference type="Gene3D" id="1.10.340.70">
    <property type="match status" value="1"/>
</dbReference>
<dbReference type="GO" id="GO:0003964">
    <property type="term" value="F:RNA-directed DNA polymerase activity"/>
    <property type="evidence" value="ECO:0007669"/>
    <property type="project" value="UniProtKB-KW"/>
</dbReference>
<dbReference type="Pfam" id="PF00628">
    <property type="entry name" value="PHD"/>
    <property type="match status" value="1"/>
</dbReference>
<dbReference type="CDD" id="cd09274">
    <property type="entry name" value="RNase_HI_RT_Ty3"/>
    <property type="match status" value="1"/>
</dbReference>
<evidence type="ECO:0008006" key="18">
    <source>
        <dbReference type="Google" id="ProtNLM"/>
    </source>
</evidence>
<feature type="transmembrane region" description="Helical" evidence="13">
    <location>
        <begin position="133"/>
        <end position="151"/>
    </location>
</feature>
<dbReference type="InterPro" id="IPR019787">
    <property type="entry name" value="Znf_PHD-finger"/>
</dbReference>
<dbReference type="InterPro" id="IPR019786">
    <property type="entry name" value="Zinc_finger_PHD-type_CS"/>
</dbReference>
<keyword evidence="4" id="KW-0479">Metal-binding</keyword>
<feature type="compositionally biased region" description="Pro residues" evidence="12">
    <location>
        <begin position="230"/>
        <end position="246"/>
    </location>
</feature>
<dbReference type="CDD" id="cd01647">
    <property type="entry name" value="RT_LTR"/>
    <property type="match status" value="1"/>
</dbReference>
<keyword evidence="13" id="KW-0472">Membrane</keyword>
<dbReference type="Pfam" id="PF00665">
    <property type="entry name" value="rve"/>
    <property type="match status" value="1"/>
</dbReference>
<evidence type="ECO:0000256" key="5">
    <source>
        <dbReference type="ARBA" id="ARBA00022759"/>
    </source>
</evidence>
<evidence type="ECO:0000256" key="1">
    <source>
        <dbReference type="ARBA" id="ARBA00022679"/>
    </source>
</evidence>
<evidence type="ECO:0000256" key="7">
    <source>
        <dbReference type="ARBA" id="ARBA00022801"/>
    </source>
</evidence>
<keyword evidence="3" id="KW-0540">Nuclease</keyword>
<keyword evidence="7" id="KW-0378">Hydrolase</keyword>
<dbReference type="InterPro" id="IPR013083">
    <property type="entry name" value="Znf_RING/FYVE/PHD"/>
</dbReference>
<keyword evidence="11" id="KW-0175">Coiled coil</keyword>
<dbReference type="Gene3D" id="3.10.10.10">
    <property type="entry name" value="HIV Type 1 Reverse Transcriptase, subunit A, domain 1"/>
    <property type="match status" value="1"/>
</dbReference>
<dbReference type="InterPro" id="IPR001965">
    <property type="entry name" value="Znf_PHD"/>
</dbReference>
<evidence type="ECO:0000259" key="15">
    <source>
        <dbReference type="PROSITE" id="PS50994"/>
    </source>
</evidence>
<dbReference type="SUPFAM" id="SSF53098">
    <property type="entry name" value="Ribonuclease H-like"/>
    <property type="match status" value="1"/>
</dbReference>
<keyword evidence="1" id="KW-0808">Transferase</keyword>
<evidence type="ECO:0000256" key="11">
    <source>
        <dbReference type="SAM" id="Coils"/>
    </source>
</evidence>
<keyword evidence="5" id="KW-0255">Endonuclease</keyword>
<dbReference type="PANTHER" id="PTHR37984:SF5">
    <property type="entry name" value="PROTEIN NYNRIN-LIKE"/>
    <property type="match status" value="1"/>
</dbReference>
<dbReference type="Pfam" id="PF00078">
    <property type="entry name" value="RVT_1"/>
    <property type="match status" value="1"/>
</dbReference>
<dbReference type="Gene3D" id="3.30.40.10">
    <property type="entry name" value="Zinc/RING finger domain, C3HC4 (zinc finger)"/>
    <property type="match status" value="1"/>
</dbReference>
<dbReference type="SMART" id="SM00249">
    <property type="entry name" value="PHD"/>
    <property type="match status" value="1"/>
</dbReference>
<dbReference type="PROSITE" id="PS50994">
    <property type="entry name" value="INTEGRASE"/>
    <property type="match status" value="1"/>
</dbReference>
<dbReference type="InterPro" id="IPR043502">
    <property type="entry name" value="DNA/RNA_pol_sf"/>
</dbReference>
<dbReference type="SUPFAM" id="SSF57903">
    <property type="entry name" value="FYVE/PHD zinc finger"/>
    <property type="match status" value="1"/>
</dbReference>
<feature type="compositionally biased region" description="Pro residues" evidence="12">
    <location>
        <begin position="255"/>
        <end position="281"/>
    </location>
</feature>
<accession>A0A9W6BLD8</accession>
<dbReference type="InterPro" id="IPR011011">
    <property type="entry name" value="Znf_FYVE_PHD"/>
</dbReference>
<dbReference type="InterPro" id="IPR000477">
    <property type="entry name" value="RT_dom"/>
</dbReference>
<dbReference type="InterPro" id="IPR012337">
    <property type="entry name" value="RNaseH-like_sf"/>
</dbReference>
<feature type="region of interest" description="Disordered" evidence="12">
    <location>
        <begin position="198"/>
        <end position="314"/>
    </location>
</feature>
<proteinExistence type="predicted"/>
<dbReference type="PRINTS" id="PR01217">
    <property type="entry name" value="PRICHEXTENSN"/>
</dbReference>
<organism evidence="16 17">
    <name type="scientific">Pleodorina starrii</name>
    <dbReference type="NCBI Taxonomy" id="330485"/>
    <lineage>
        <taxon>Eukaryota</taxon>
        <taxon>Viridiplantae</taxon>
        <taxon>Chlorophyta</taxon>
        <taxon>core chlorophytes</taxon>
        <taxon>Chlorophyceae</taxon>
        <taxon>CS clade</taxon>
        <taxon>Chlamydomonadales</taxon>
        <taxon>Volvocaceae</taxon>
        <taxon>Pleodorina</taxon>
    </lineage>
</organism>
<dbReference type="SUPFAM" id="SSF56672">
    <property type="entry name" value="DNA/RNA polymerases"/>
    <property type="match status" value="1"/>
</dbReference>
<dbReference type="Gene3D" id="3.30.70.270">
    <property type="match status" value="2"/>
</dbReference>
<protein>
    <recommendedName>
        <fullName evidence="18">Retrovirus-related Pol polyprotein from transposon</fullName>
    </recommendedName>
</protein>
<dbReference type="GO" id="GO:0016787">
    <property type="term" value="F:hydrolase activity"/>
    <property type="evidence" value="ECO:0007669"/>
    <property type="project" value="UniProtKB-KW"/>
</dbReference>
<keyword evidence="17" id="KW-1185">Reference proteome</keyword>
<evidence type="ECO:0000256" key="3">
    <source>
        <dbReference type="ARBA" id="ARBA00022722"/>
    </source>
</evidence>
<keyword evidence="13" id="KW-0812">Transmembrane</keyword>
<evidence type="ECO:0000256" key="12">
    <source>
        <dbReference type="SAM" id="MobiDB-lite"/>
    </source>
</evidence>
<gene>
    <name evidence="16" type="primary">PLESTB004441</name>
    <name evidence="16" type="ORF">PLESTB_000839100</name>
</gene>
<evidence type="ECO:0000259" key="14">
    <source>
        <dbReference type="PROSITE" id="PS50016"/>
    </source>
</evidence>
<evidence type="ECO:0000313" key="17">
    <source>
        <dbReference type="Proteomes" id="UP001165080"/>
    </source>
</evidence>
<dbReference type="GO" id="GO:0015074">
    <property type="term" value="P:DNA integration"/>
    <property type="evidence" value="ECO:0007669"/>
    <property type="project" value="InterPro"/>
</dbReference>
<feature type="domain" description="PHD-type" evidence="14">
    <location>
        <begin position="1763"/>
        <end position="1813"/>
    </location>
</feature>
<dbReference type="GO" id="GO:0008270">
    <property type="term" value="F:zinc ion binding"/>
    <property type="evidence" value="ECO:0007669"/>
    <property type="project" value="UniProtKB-KW"/>
</dbReference>
<evidence type="ECO:0000313" key="16">
    <source>
        <dbReference type="EMBL" id="GLC54244.1"/>
    </source>
</evidence>
<keyword evidence="6 10" id="KW-0863">Zinc-finger</keyword>
<keyword evidence="2" id="KW-0548">Nucleotidyltransferase</keyword>
<evidence type="ECO:0000256" key="2">
    <source>
        <dbReference type="ARBA" id="ARBA00022695"/>
    </source>
</evidence>
<keyword evidence="13" id="KW-1133">Transmembrane helix</keyword>
<feature type="domain" description="Integrase catalytic" evidence="15">
    <location>
        <begin position="1452"/>
        <end position="1616"/>
    </location>
</feature>
<dbReference type="Proteomes" id="UP001165080">
    <property type="component" value="Unassembled WGS sequence"/>
</dbReference>
<dbReference type="GO" id="GO:0004519">
    <property type="term" value="F:endonuclease activity"/>
    <property type="evidence" value="ECO:0007669"/>
    <property type="project" value="UniProtKB-KW"/>
</dbReference>
<dbReference type="EMBL" id="BRXU01000009">
    <property type="protein sequence ID" value="GLC54244.1"/>
    <property type="molecule type" value="Genomic_DNA"/>
</dbReference>
<sequence>MRAAAVEYLRYRCGISDAVAAGLIDQCGGDIVKALHVHEQGTRQQQVLLVKRMMRRRKKLARRQRRIMQQAAEQARQDRQQAVQSQQRLRARLQRARRACQGLQPGMPFQPSTTKRLPTAAAAPARNQRLTHGSISSTLLFFLLMVVHAYAGSTPPFIPPVDGIRTCPAVCLEPHRPVVQQARQSEPVGGLGGLAQLLSRQGAPPEPSPSQSAAAPPVPPPAQAGQSSPVAPPVPPPAPPAPPPAPDGQASPVVTPVPQPPPPPPPAPPPPPPPPPPPSAPPQSTAGARLAPGPSLPSMTTPEGKRYPGEGTAFVKDEQGGFTWCERRDMTPAVKAQFKDLMQRYDKVFARSLKDLGCYTGEMGPARIELVHDRPIWQPQRQHSPLELQIQEEKCAELRDAGIIVPSSSTKYAMNVTMPAKKDANGQWTDRRYCCDARPLNAATVPNRYAPPTPEQLFQRIGGSPWISKMDCRAAFNQIPLAREDQEKTSFWWREKLWMYTRNLYGLRNATGQFQMIIDHELRRHGLEGFAMAFVDDILVFSATAEEHVQHCEAVFRCLMECGLRLHPEKTIIAAEEVEFLGHMCSAMGVRPMDAKCAAIMALQPPTNLTELQALLGLCNYYRCYVPHFSEIAAPLNQLTRKGVVWGEQTWQPEHQAALDAIKAHFRQEGLILRRLQPGRPMILHTDFSASGISGVLGQLDDDGNEYLVACVSRSLNAHERNYISYKGEMLAACWAMQAMRPYLHGVQFTLVTDHAPLLWLMENTGAGSAGVYQRWQLIMSQYDFNITHRPGALHQNADALSRMPRPSTADGTGSRMDEEDDPVPPKPQLVPYPRALVTGTAASLSGPIQVLLTRSQAQRERLHAVLAVGSNSVLPTAEELLAGNNGTLTDPVDRCPVEELLPTQLATRQLVQHANRLAREHRVALNAIACEPPRAAVMERPASAEQDPVTVALNSSLNSHHFLEKALSEGLVVVEYGSHAAGLEAVLRAGWHVRAYHVADALPPAGLKMLRQRLRALEIEYPHQLRSSAVHSPFNQLPTSGDVTEAMLRNLGAAKQHQWLVVGAAESAVDPRARRILQLIGALQRLQPRLLPGYFVQIAGDTTADMAFGNGFLVDLACLGQRQHGLATLYTSLGESKRLSRMIGTHAWASPVAELSGLLPGRTLAPLASPLSDPYLRCDVPGARPVVLPPGDLFGSPPPGLIEAEPLTAQQLELILGLSGSVTASAPEALRRELLASGPSFPAASHVLAFSQALQRAYMTPHHMATLKPTYAADQPAFPLGGDGVPTYTADRPAAFVALAMRPSPSLFSCTTLVSEVAEVLDGQQPANLTDPCLDLEMRHLLRHGCYSEQLSPKEQQRITKRASSYRESGGRLLRYMPNGTVREVPEPAQRRDIIDRAHSSLGHFGSRRTLGLLQCGFWWPGMSRDVSAVVASCKLCDQVNAAGNVRPEQLQPLPIRGPFYRWGCDLAGPLPPTKRGNVMVMICVEHFTKHVELVALPNKTADETARVLLERVLCRFSAPAEVLTDRGQEWEGAFAALCEQCLIDHRTTSPNHPQADGAAERVVQTTKKALRKYCAEQRSAADWDDYLPWLQLGYNCSPQASTGHSPYLLLYGAQPVIPPAIRERVTEPLDPANETQFYDHLTRRAELFQRLMPEAAGNLLIAQHRDTQRYARVRAGGYQPRIERFEPGDYVYVLARNRSSTLQPPTRDSVLRVVQVSPAGVVTLRGRCGTERKEHVSQLRPCHLPDLDPIVDPRLAVPPADLACEVCGFPDQEEVMLLCDGCGTGWHMHCLRPQLTQVPSGTWVCPDCAAAGITVEQIDAKPVPAAPEAQPNIFPNAQQRRRQAAAAALDGRAVRRRVKDPVTLSAAVCEGVARYLGPGSGAQQYEVTYDNGAVERMTMATLRKHLVPESNAGSPSSRRRRTSLAGSTSVLPDVWDFGSLTGARAAFDQLVPAAEYPDGQVAKFVNFLPRGLAHLRRSTRAGELTPEPRLAHGNEVEALVRAVDFGLCAGVLDPWAGKGTVVRALQQRGYRVLSNDPFDGHVADRHEDPLQPEFYRRVQDVWHYDAVVSSPWAAAVDLALPLAARFAPIVAMHVAAHYVTDAHEARRRYLRSLTEAGRLALILGLPKGVWGRRCVWLVVFASRGLRDQLLRAKGQANGPWVMV</sequence>
<dbReference type="PANTHER" id="PTHR37984">
    <property type="entry name" value="PROTEIN CBG26694"/>
    <property type="match status" value="1"/>
</dbReference>
<name>A0A9W6BLD8_9CHLO</name>
<keyword evidence="9" id="KW-0695">RNA-directed DNA polymerase</keyword>
<dbReference type="InterPro" id="IPR041588">
    <property type="entry name" value="Integrase_H2C2"/>
</dbReference>
<evidence type="ECO:0000256" key="9">
    <source>
        <dbReference type="ARBA" id="ARBA00022918"/>
    </source>
</evidence>
<feature type="coiled-coil region" evidence="11">
    <location>
        <begin position="58"/>
        <end position="99"/>
    </location>
</feature>
<comment type="caution">
    <text evidence="16">The sequence shown here is derived from an EMBL/GenBank/DDBJ whole genome shotgun (WGS) entry which is preliminary data.</text>
</comment>
<dbReference type="InterPro" id="IPR041373">
    <property type="entry name" value="RT_RNaseH"/>
</dbReference>
<dbReference type="Gene3D" id="3.30.420.10">
    <property type="entry name" value="Ribonuclease H-like superfamily/Ribonuclease H"/>
    <property type="match status" value="1"/>
</dbReference>
<evidence type="ECO:0000256" key="13">
    <source>
        <dbReference type="SAM" id="Phobius"/>
    </source>
</evidence>
<dbReference type="CDD" id="cd15543">
    <property type="entry name" value="PHD_RSF1"/>
    <property type="match status" value="1"/>
</dbReference>
<evidence type="ECO:0000256" key="6">
    <source>
        <dbReference type="ARBA" id="ARBA00022771"/>
    </source>
</evidence>
<reference evidence="16 17" key="1">
    <citation type="journal article" date="2023" name="Commun. Biol.">
        <title>Reorganization of the ancestral sex-determining regions during the evolution of trioecy in Pleodorina starrii.</title>
        <authorList>
            <person name="Takahashi K."/>
            <person name="Suzuki S."/>
            <person name="Kawai-Toyooka H."/>
            <person name="Yamamoto K."/>
            <person name="Hamaji T."/>
            <person name="Ootsuki R."/>
            <person name="Yamaguchi H."/>
            <person name="Kawachi M."/>
            <person name="Higashiyama T."/>
            <person name="Nozaki H."/>
        </authorList>
    </citation>
    <scope>NUCLEOTIDE SEQUENCE [LARGE SCALE GENOMIC DNA]</scope>
    <source>
        <strain evidence="16 17">NIES-4479</strain>
    </source>
</reference>
<dbReference type="InterPro" id="IPR043128">
    <property type="entry name" value="Rev_trsase/Diguanyl_cyclase"/>
</dbReference>